<reference evidence="1 2" key="1">
    <citation type="submission" date="2012-09" db="EMBL/GenBank/DDBJ databases">
        <title>The Genome Sequence of Bacteroides oleiciplenus YIT 12058.</title>
        <authorList>
            <consortium name="The Broad Institute Genome Sequencing Platform"/>
            <person name="Earl A."/>
            <person name="Ward D."/>
            <person name="Feldgarden M."/>
            <person name="Gevers D."/>
            <person name="Morotomi M."/>
            <person name="Walker B."/>
            <person name="Young S.K."/>
            <person name="Zeng Q."/>
            <person name="Gargeya S."/>
            <person name="Fitzgerald M."/>
            <person name="Haas B."/>
            <person name="Abouelleil A."/>
            <person name="Alvarado L."/>
            <person name="Arachchi H.M."/>
            <person name="Berlin A.M."/>
            <person name="Chapman S.B."/>
            <person name="Goldberg J."/>
            <person name="Griggs A."/>
            <person name="Gujja S."/>
            <person name="Hansen M."/>
            <person name="Howarth C."/>
            <person name="Imamovic A."/>
            <person name="Larimer J."/>
            <person name="McCowen C."/>
            <person name="Montmayeur A."/>
            <person name="Murphy C."/>
            <person name="Neiman D."/>
            <person name="Pearson M."/>
            <person name="Priest M."/>
            <person name="Roberts A."/>
            <person name="Saif S."/>
            <person name="Shea T."/>
            <person name="Sisk P."/>
            <person name="Sykes S."/>
            <person name="Wortman J."/>
            <person name="Nusbaum C."/>
            <person name="Birren B."/>
        </authorList>
    </citation>
    <scope>NUCLEOTIDE SEQUENCE [LARGE SCALE GENOMIC DNA]</scope>
    <source>
        <strain evidence="1 2">YIT 12058</strain>
    </source>
</reference>
<dbReference type="OrthoDB" id="1033139at2"/>
<dbReference type="HOGENOM" id="CLU_1381703_0_0_10"/>
<dbReference type="Proteomes" id="UP000009872">
    <property type="component" value="Unassembled WGS sequence"/>
</dbReference>
<organism evidence="1 2">
    <name type="scientific">Bacteroides oleiciplenus YIT 12058</name>
    <dbReference type="NCBI Taxonomy" id="742727"/>
    <lineage>
        <taxon>Bacteria</taxon>
        <taxon>Pseudomonadati</taxon>
        <taxon>Bacteroidota</taxon>
        <taxon>Bacteroidia</taxon>
        <taxon>Bacteroidales</taxon>
        <taxon>Bacteroidaceae</taxon>
        <taxon>Bacteroides</taxon>
    </lineage>
</organism>
<evidence type="ECO:0000313" key="2">
    <source>
        <dbReference type="Proteomes" id="UP000009872"/>
    </source>
</evidence>
<dbReference type="eggNOG" id="ENOG50341IU">
    <property type="taxonomic scope" value="Bacteria"/>
</dbReference>
<proteinExistence type="predicted"/>
<name>K9EML7_9BACE</name>
<dbReference type="EMBL" id="ADLF01000002">
    <property type="protein sequence ID" value="EKU92202.1"/>
    <property type="molecule type" value="Genomic_DNA"/>
</dbReference>
<comment type="caution">
    <text evidence="1">The sequence shown here is derived from an EMBL/GenBank/DDBJ whole genome shotgun (WGS) entry which is preliminary data.</text>
</comment>
<dbReference type="RefSeq" id="WP_009128015.1">
    <property type="nucleotide sequence ID" value="NZ_JH992940.1"/>
</dbReference>
<evidence type="ECO:0000313" key="1">
    <source>
        <dbReference type="EMBL" id="EKU92202.1"/>
    </source>
</evidence>
<protein>
    <submittedName>
        <fullName evidence="1">Uncharacterized protein</fullName>
    </submittedName>
</protein>
<sequence>MSKVLRTAKVNQIDYYTLELSGLGTQDALACIFELFGVRLSKDNIYVDEYEVERIQLQKLQEHLSSQDDLGEHAQDFELYLRQAEIDKSKLLQIIGELITQSNQRNPKILISWFDEENNPKDLNYIKDFYTHSEVCLGETLASIPADGLTLEKAFELYIEAMKWGEGDRFYQVTEEGDSIELGCQEDSAESESPSKE</sequence>
<accession>K9EML7</accession>
<dbReference type="AlphaFoldDB" id="K9EML7"/>
<keyword evidence="2" id="KW-1185">Reference proteome</keyword>
<gene>
    <name evidence="1" type="ORF">HMPREF9447_00652</name>
</gene>
<dbReference type="PATRIC" id="fig|742727.4.peg.655"/>
<dbReference type="STRING" id="742727.HMPREF9447_00652"/>